<evidence type="ECO:0000256" key="1">
    <source>
        <dbReference type="SAM" id="MobiDB-lite"/>
    </source>
</evidence>
<evidence type="ECO:0000313" key="3">
    <source>
        <dbReference type="Proteomes" id="UP000634136"/>
    </source>
</evidence>
<comment type="caution">
    <text evidence="2">The sequence shown here is derived from an EMBL/GenBank/DDBJ whole genome shotgun (WGS) entry which is preliminary data.</text>
</comment>
<dbReference type="EMBL" id="JAAIUW010000013">
    <property type="protein sequence ID" value="KAF7804255.1"/>
    <property type="molecule type" value="Genomic_DNA"/>
</dbReference>
<gene>
    <name evidence="2" type="ORF">G2W53_043366</name>
</gene>
<protein>
    <submittedName>
        <fullName evidence="2">Uncharacterized protein</fullName>
    </submittedName>
</protein>
<feature type="compositionally biased region" description="Low complexity" evidence="1">
    <location>
        <begin position="34"/>
        <end position="48"/>
    </location>
</feature>
<sequence>MQKGKTGDDTTLVPPKVGVVVVVVVIMEEIQQDAPTTRTSSAGTTATPWPIGSATPLSGGSPSEGIGSASTQALDRLRFCDS</sequence>
<dbReference type="AlphaFoldDB" id="A0A834SL23"/>
<evidence type="ECO:0000313" key="2">
    <source>
        <dbReference type="EMBL" id="KAF7804255.1"/>
    </source>
</evidence>
<organism evidence="2 3">
    <name type="scientific">Senna tora</name>
    <dbReference type="NCBI Taxonomy" id="362788"/>
    <lineage>
        <taxon>Eukaryota</taxon>
        <taxon>Viridiplantae</taxon>
        <taxon>Streptophyta</taxon>
        <taxon>Embryophyta</taxon>
        <taxon>Tracheophyta</taxon>
        <taxon>Spermatophyta</taxon>
        <taxon>Magnoliopsida</taxon>
        <taxon>eudicotyledons</taxon>
        <taxon>Gunneridae</taxon>
        <taxon>Pentapetalae</taxon>
        <taxon>rosids</taxon>
        <taxon>fabids</taxon>
        <taxon>Fabales</taxon>
        <taxon>Fabaceae</taxon>
        <taxon>Caesalpinioideae</taxon>
        <taxon>Cassia clade</taxon>
        <taxon>Senna</taxon>
    </lineage>
</organism>
<dbReference type="Proteomes" id="UP000634136">
    <property type="component" value="Unassembled WGS sequence"/>
</dbReference>
<keyword evidence="3" id="KW-1185">Reference proteome</keyword>
<accession>A0A834SL23</accession>
<name>A0A834SL23_9FABA</name>
<proteinExistence type="predicted"/>
<reference evidence="2" key="1">
    <citation type="submission" date="2020-09" db="EMBL/GenBank/DDBJ databases">
        <title>Genome-Enabled Discovery of Anthraquinone Biosynthesis in Senna tora.</title>
        <authorList>
            <person name="Kang S.-H."/>
            <person name="Pandey R.P."/>
            <person name="Lee C.-M."/>
            <person name="Sim J.-S."/>
            <person name="Jeong J.-T."/>
            <person name="Choi B.-S."/>
            <person name="Jung M."/>
            <person name="Ginzburg D."/>
            <person name="Zhao K."/>
            <person name="Won S.Y."/>
            <person name="Oh T.-J."/>
            <person name="Yu Y."/>
            <person name="Kim N.-H."/>
            <person name="Lee O.R."/>
            <person name="Lee T.-H."/>
            <person name="Bashyal P."/>
            <person name="Kim T.-S."/>
            <person name="Lee W.-H."/>
            <person name="Kawkins C."/>
            <person name="Kim C.-K."/>
            <person name="Kim J.S."/>
            <person name="Ahn B.O."/>
            <person name="Rhee S.Y."/>
            <person name="Sohng J.K."/>
        </authorList>
    </citation>
    <scope>NUCLEOTIDE SEQUENCE</scope>
    <source>
        <tissue evidence="2">Leaf</tissue>
    </source>
</reference>
<feature type="region of interest" description="Disordered" evidence="1">
    <location>
        <begin position="32"/>
        <end position="74"/>
    </location>
</feature>